<dbReference type="InterPro" id="IPR051158">
    <property type="entry name" value="Metallophosphoesterase_sf"/>
</dbReference>
<keyword evidence="3" id="KW-0472">Membrane</keyword>
<evidence type="ECO:0000256" key="1">
    <source>
        <dbReference type="ARBA" id="ARBA00022723"/>
    </source>
</evidence>
<sequence length="393" mass="44287">MLTPNRWWLILGAALIGHFGIHVAIYNRINGLGIPRQRIKRIVKVFFASAVSIPMIVGVLYFDSLKSVLIDGDATVHFPPLLNLYAVVCLASWIYLGIPWLLWRPILGIERVAAKRKVEVVDVPRVVNKPLALTAKCKFESKLPLNQIFDLAIEQITLPVEGLPEKLDGYRIAHLSDIHLTGDVHPDYAKYVVTRATQWQPDMMVITGDIIDRQPCVDWLPEIFAPAEARDGCFYVLGNHDTRIEDSRQTRHAMDLAGWTDLGTNSVTCQLRGQAVRIIGNEYPWFDRPQLEPHDGGEFRILVSHSPDQIWWARRHGIHLMMAGHTHGGQGRLPLIGPILSPSFHGSRFASGDFYKAPTTMHVSRGLGGVHLMRIHCRPELSLLTLRRTERSA</sequence>
<dbReference type="Gene3D" id="3.60.21.10">
    <property type="match status" value="1"/>
</dbReference>
<accession>A0A5C6CH31</accession>
<feature type="transmembrane region" description="Helical" evidence="3">
    <location>
        <begin position="82"/>
        <end position="103"/>
    </location>
</feature>
<dbReference type="OrthoDB" id="9780884at2"/>
<evidence type="ECO:0000259" key="4">
    <source>
        <dbReference type="Pfam" id="PF00149"/>
    </source>
</evidence>
<dbReference type="InterPro" id="IPR004843">
    <property type="entry name" value="Calcineurin-like_PHP"/>
</dbReference>
<dbReference type="SUPFAM" id="SSF56300">
    <property type="entry name" value="Metallo-dependent phosphatases"/>
    <property type="match status" value="1"/>
</dbReference>
<keyword evidence="3" id="KW-1133">Transmembrane helix</keyword>
<evidence type="ECO:0000256" key="2">
    <source>
        <dbReference type="ARBA" id="ARBA00022801"/>
    </source>
</evidence>
<organism evidence="5 6">
    <name type="scientific">Novipirellula galeiformis</name>
    <dbReference type="NCBI Taxonomy" id="2528004"/>
    <lineage>
        <taxon>Bacteria</taxon>
        <taxon>Pseudomonadati</taxon>
        <taxon>Planctomycetota</taxon>
        <taxon>Planctomycetia</taxon>
        <taxon>Pirellulales</taxon>
        <taxon>Pirellulaceae</taxon>
        <taxon>Novipirellula</taxon>
    </lineage>
</organism>
<keyword evidence="6" id="KW-1185">Reference proteome</keyword>
<dbReference type="GO" id="GO:0046872">
    <property type="term" value="F:metal ion binding"/>
    <property type="evidence" value="ECO:0007669"/>
    <property type="project" value="UniProtKB-KW"/>
</dbReference>
<keyword evidence="3" id="KW-0812">Transmembrane</keyword>
<proteinExistence type="predicted"/>
<dbReference type="AlphaFoldDB" id="A0A5C6CH31"/>
<dbReference type="InterPro" id="IPR029052">
    <property type="entry name" value="Metallo-depent_PP-like"/>
</dbReference>
<dbReference type="GO" id="GO:0008758">
    <property type="term" value="F:UDP-2,3-diacylglucosamine hydrolase activity"/>
    <property type="evidence" value="ECO:0007669"/>
    <property type="project" value="TreeGrafter"/>
</dbReference>
<evidence type="ECO:0000313" key="6">
    <source>
        <dbReference type="Proteomes" id="UP000316304"/>
    </source>
</evidence>
<keyword evidence="2 5" id="KW-0378">Hydrolase</keyword>
<dbReference type="EMBL" id="SJPT01000004">
    <property type="protein sequence ID" value="TWU23335.1"/>
    <property type="molecule type" value="Genomic_DNA"/>
</dbReference>
<dbReference type="GO" id="GO:0009245">
    <property type="term" value="P:lipid A biosynthetic process"/>
    <property type="evidence" value="ECO:0007669"/>
    <property type="project" value="TreeGrafter"/>
</dbReference>
<feature type="transmembrane region" description="Helical" evidence="3">
    <location>
        <begin position="45"/>
        <end position="62"/>
    </location>
</feature>
<reference evidence="5 6" key="1">
    <citation type="submission" date="2019-02" db="EMBL/GenBank/DDBJ databases">
        <title>Deep-cultivation of Planctomycetes and their phenomic and genomic characterization uncovers novel biology.</title>
        <authorList>
            <person name="Wiegand S."/>
            <person name="Jogler M."/>
            <person name="Boedeker C."/>
            <person name="Pinto D."/>
            <person name="Vollmers J."/>
            <person name="Rivas-Marin E."/>
            <person name="Kohn T."/>
            <person name="Peeters S.H."/>
            <person name="Heuer A."/>
            <person name="Rast P."/>
            <person name="Oberbeckmann S."/>
            <person name="Bunk B."/>
            <person name="Jeske O."/>
            <person name="Meyerdierks A."/>
            <person name="Storesund J.E."/>
            <person name="Kallscheuer N."/>
            <person name="Luecker S."/>
            <person name="Lage O.M."/>
            <person name="Pohl T."/>
            <person name="Merkel B.J."/>
            <person name="Hornburger P."/>
            <person name="Mueller R.-W."/>
            <person name="Bruemmer F."/>
            <person name="Labrenz M."/>
            <person name="Spormann A.M."/>
            <person name="Op Den Camp H."/>
            <person name="Overmann J."/>
            <person name="Amann R."/>
            <person name="Jetten M.S.M."/>
            <person name="Mascher T."/>
            <person name="Medema M.H."/>
            <person name="Devos D.P."/>
            <person name="Kaster A.-K."/>
            <person name="Ovreas L."/>
            <person name="Rohde M."/>
            <person name="Galperin M.Y."/>
            <person name="Jogler C."/>
        </authorList>
    </citation>
    <scope>NUCLEOTIDE SEQUENCE [LARGE SCALE GENOMIC DNA]</scope>
    <source>
        <strain evidence="5 6">Pla52o</strain>
    </source>
</reference>
<protein>
    <submittedName>
        <fullName evidence="5">Putative metallophosphoesterase</fullName>
        <ecNumber evidence="5">3.1.-.-</ecNumber>
    </submittedName>
</protein>
<dbReference type="PANTHER" id="PTHR31302">
    <property type="entry name" value="TRANSMEMBRANE PROTEIN WITH METALLOPHOSPHOESTERASE DOMAIN-RELATED"/>
    <property type="match status" value="1"/>
</dbReference>
<dbReference type="GO" id="GO:0016020">
    <property type="term" value="C:membrane"/>
    <property type="evidence" value="ECO:0007669"/>
    <property type="project" value="GOC"/>
</dbReference>
<comment type="caution">
    <text evidence="5">The sequence shown here is derived from an EMBL/GenBank/DDBJ whole genome shotgun (WGS) entry which is preliminary data.</text>
</comment>
<dbReference type="PANTHER" id="PTHR31302:SF31">
    <property type="entry name" value="PHOSPHODIESTERASE YAEI"/>
    <property type="match status" value="1"/>
</dbReference>
<evidence type="ECO:0000256" key="3">
    <source>
        <dbReference type="SAM" id="Phobius"/>
    </source>
</evidence>
<evidence type="ECO:0000313" key="5">
    <source>
        <dbReference type="EMBL" id="TWU23335.1"/>
    </source>
</evidence>
<feature type="transmembrane region" description="Helical" evidence="3">
    <location>
        <begin position="6"/>
        <end position="25"/>
    </location>
</feature>
<dbReference type="Proteomes" id="UP000316304">
    <property type="component" value="Unassembled WGS sequence"/>
</dbReference>
<dbReference type="EC" id="3.1.-.-" evidence="5"/>
<keyword evidence="1" id="KW-0479">Metal-binding</keyword>
<feature type="domain" description="Calcineurin-like phosphoesterase" evidence="4">
    <location>
        <begin position="171"/>
        <end position="328"/>
    </location>
</feature>
<dbReference type="RefSeq" id="WP_146595057.1">
    <property type="nucleotide sequence ID" value="NZ_SJPT01000004.1"/>
</dbReference>
<gene>
    <name evidence="5" type="ORF">Pla52o_28710</name>
</gene>
<name>A0A5C6CH31_9BACT</name>
<dbReference type="Pfam" id="PF00149">
    <property type="entry name" value="Metallophos"/>
    <property type="match status" value="1"/>
</dbReference>
<dbReference type="CDD" id="cd07385">
    <property type="entry name" value="MPP_YkuE_C"/>
    <property type="match status" value="1"/>
</dbReference>